<protein>
    <submittedName>
        <fullName evidence="1">Uncharacterized protein</fullName>
    </submittedName>
</protein>
<gene>
    <name evidence="1" type="ORF">QAD02_008316</name>
</gene>
<proteinExistence type="predicted"/>
<comment type="caution">
    <text evidence="1">The sequence shown here is derived from an EMBL/GenBank/DDBJ whole genome shotgun (WGS) entry which is preliminary data.</text>
</comment>
<dbReference type="EMBL" id="CM056744">
    <property type="protein sequence ID" value="KAJ8666654.1"/>
    <property type="molecule type" value="Genomic_DNA"/>
</dbReference>
<organism evidence="1 2">
    <name type="scientific">Eretmocerus hayati</name>
    <dbReference type="NCBI Taxonomy" id="131215"/>
    <lineage>
        <taxon>Eukaryota</taxon>
        <taxon>Metazoa</taxon>
        <taxon>Ecdysozoa</taxon>
        <taxon>Arthropoda</taxon>
        <taxon>Hexapoda</taxon>
        <taxon>Insecta</taxon>
        <taxon>Pterygota</taxon>
        <taxon>Neoptera</taxon>
        <taxon>Endopterygota</taxon>
        <taxon>Hymenoptera</taxon>
        <taxon>Apocrita</taxon>
        <taxon>Proctotrupomorpha</taxon>
        <taxon>Chalcidoidea</taxon>
        <taxon>Aphelinidae</taxon>
        <taxon>Aphelininae</taxon>
        <taxon>Eretmocerus</taxon>
    </lineage>
</organism>
<dbReference type="Proteomes" id="UP001239111">
    <property type="component" value="Chromosome 4"/>
</dbReference>
<name>A0ACC2N635_9HYME</name>
<evidence type="ECO:0000313" key="2">
    <source>
        <dbReference type="Proteomes" id="UP001239111"/>
    </source>
</evidence>
<evidence type="ECO:0000313" key="1">
    <source>
        <dbReference type="EMBL" id="KAJ8666654.1"/>
    </source>
</evidence>
<sequence length="548" mass="63751">MCSAGMRECFEHTPLEQSQEALQRLLSLRTKNEQDIFLQNLIKRSLPNRRRSKSSKPSTRSTNKYHIIIGGITKEVCRQAFMSTYGISIKRLKRLNKLAKLDESPKDKRGKSKKSNTISPQILLKIDNFVKSFPTEESHYSGKVMRYLDERLNVRALWGMYCEKHPDSKVGRSFFFRYFADNFDLKFGQPKVDCCCICETLRTKLKNSHISDAARKRTELELKQHQEEAAKFYRKLKSDAQNEDPTVAALCYDYMQNSSVPIIPVQESYYLRQVNVSIFCIHNMKDNTAKFYVYHEGQAKKSPDEVCSFLTDYVENELSDDIETLLLHADNCSAQNKNHSLSKLLAAWVERKKFKRIEQYFPIRGHSFLPCDRDFSMVKRKLKKIDRIYSVRRIMQAIIQSSHSSKFQVKLVTSHDIINHKEWWSQHYKKNVISVETRGRGVQKKDKVHFSISEYFHFVYSSEMVGTVVASVSIGGTSVHTFHIRKNTSLELPKELAYAEGYVQIKESKINDIKKLASYIPEQHLPFYNILINWPTKPDLGDEIDESA</sequence>
<reference evidence="1" key="1">
    <citation type="submission" date="2023-04" db="EMBL/GenBank/DDBJ databases">
        <title>A chromosome-level genome assembly of the parasitoid wasp Eretmocerus hayati.</title>
        <authorList>
            <person name="Zhong Y."/>
            <person name="Liu S."/>
            <person name="Liu Y."/>
        </authorList>
    </citation>
    <scope>NUCLEOTIDE SEQUENCE</scope>
    <source>
        <strain evidence="1">ZJU_SS_LIU_2023</strain>
    </source>
</reference>
<accession>A0ACC2N635</accession>
<keyword evidence="2" id="KW-1185">Reference proteome</keyword>